<dbReference type="EMBL" id="CM023470">
    <property type="protein sequence ID" value="KAH7980586.1"/>
    <property type="molecule type" value="Genomic_DNA"/>
</dbReference>
<name>A0ACB8E1U9_DERSI</name>
<gene>
    <name evidence="1" type="ORF">HPB49_017320</name>
</gene>
<evidence type="ECO:0000313" key="2">
    <source>
        <dbReference type="Proteomes" id="UP000821865"/>
    </source>
</evidence>
<keyword evidence="2" id="KW-1185">Reference proteome</keyword>
<proteinExistence type="predicted"/>
<reference evidence="1" key="1">
    <citation type="submission" date="2020-05" db="EMBL/GenBank/DDBJ databases">
        <title>Large-scale comparative analyses of tick genomes elucidate their genetic diversity and vector capacities.</title>
        <authorList>
            <person name="Jia N."/>
            <person name="Wang J."/>
            <person name="Shi W."/>
            <person name="Du L."/>
            <person name="Sun Y."/>
            <person name="Zhan W."/>
            <person name="Jiang J."/>
            <person name="Wang Q."/>
            <person name="Zhang B."/>
            <person name="Ji P."/>
            <person name="Sakyi L.B."/>
            <person name="Cui X."/>
            <person name="Yuan T."/>
            <person name="Jiang B."/>
            <person name="Yang W."/>
            <person name="Lam T.T.-Y."/>
            <person name="Chang Q."/>
            <person name="Ding S."/>
            <person name="Wang X."/>
            <person name="Zhu J."/>
            <person name="Ruan X."/>
            <person name="Zhao L."/>
            <person name="Wei J."/>
            <person name="Que T."/>
            <person name="Du C."/>
            <person name="Cheng J."/>
            <person name="Dai P."/>
            <person name="Han X."/>
            <person name="Huang E."/>
            <person name="Gao Y."/>
            <person name="Liu J."/>
            <person name="Shao H."/>
            <person name="Ye R."/>
            <person name="Li L."/>
            <person name="Wei W."/>
            <person name="Wang X."/>
            <person name="Wang C."/>
            <person name="Yang T."/>
            <person name="Huo Q."/>
            <person name="Li W."/>
            <person name="Guo W."/>
            <person name="Chen H."/>
            <person name="Zhou L."/>
            <person name="Ni X."/>
            <person name="Tian J."/>
            <person name="Zhou Y."/>
            <person name="Sheng Y."/>
            <person name="Liu T."/>
            <person name="Pan Y."/>
            <person name="Xia L."/>
            <person name="Li J."/>
            <person name="Zhao F."/>
            <person name="Cao W."/>
        </authorList>
    </citation>
    <scope>NUCLEOTIDE SEQUENCE</scope>
    <source>
        <strain evidence="1">Dsil-2018</strain>
    </source>
</reference>
<sequence length="90" mass="9712">MPYGPVARVNRRMLMNGSRGEISRSSTALSSGRTPRQPPSKIIWSLLGIGNCIDALSKNGTQRGPYRGSSLAYILEGSLGGSFRTLMVKQ</sequence>
<comment type="caution">
    <text evidence="1">The sequence shown here is derived from an EMBL/GenBank/DDBJ whole genome shotgun (WGS) entry which is preliminary data.</text>
</comment>
<accession>A0ACB8E1U9</accession>
<organism evidence="1 2">
    <name type="scientific">Dermacentor silvarum</name>
    <name type="common">Tick</name>
    <dbReference type="NCBI Taxonomy" id="543639"/>
    <lineage>
        <taxon>Eukaryota</taxon>
        <taxon>Metazoa</taxon>
        <taxon>Ecdysozoa</taxon>
        <taxon>Arthropoda</taxon>
        <taxon>Chelicerata</taxon>
        <taxon>Arachnida</taxon>
        <taxon>Acari</taxon>
        <taxon>Parasitiformes</taxon>
        <taxon>Ixodida</taxon>
        <taxon>Ixodoidea</taxon>
        <taxon>Ixodidae</taxon>
        <taxon>Rhipicephalinae</taxon>
        <taxon>Dermacentor</taxon>
    </lineage>
</organism>
<evidence type="ECO:0000313" key="1">
    <source>
        <dbReference type="EMBL" id="KAH7980586.1"/>
    </source>
</evidence>
<protein>
    <submittedName>
        <fullName evidence="1">Uncharacterized protein</fullName>
    </submittedName>
</protein>
<dbReference type="Proteomes" id="UP000821865">
    <property type="component" value="Chromosome 1"/>
</dbReference>